<dbReference type="Proteomes" id="UP000281431">
    <property type="component" value="Unassembled WGS sequence"/>
</dbReference>
<evidence type="ECO:0000313" key="3">
    <source>
        <dbReference type="Proteomes" id="UP000281431"/>
    </source>
</evidence>
<protein>
    <submittedName>
        <fullName evidence="2">Uncharacterized protein</fullName>
    </submittedName>
</protein>
<gene>
    <name evidence="2" type="ORF">EA472_01845</name>
</gene>
<accession>A0A3N6N361</accession>
<sequence>MTGSAVGATKDDSAAVKGSDEKLPEPIARQIAKYRVAHNSTREHFAEFDPEGLVKPELFYSVSEAGSYRPAAWVYPIESDGEEVGHVAVSAQPDSPGIIRSSTQPAPQTRLWNNRTLRSEAGGDEIRFIYNNPMSFGVEVSSANVASAEDGKSAFVDLKHEHTALIDAVAKPESVTQTDKAATIDRRGLKEAVKEGERITGSVLSSESISSDVPNWDADDCRPPWVGCVPAASAMCIGTHESVSNYCDLMWELNDLLDTDSDGNTYPFDFDGIEDYDSSYSASNTYYGRRSEIKDQIDSGNPCVLSHFFEIDIDKGDVSSPSDLQDEAVGHAETVHEYEEGDDPWYDPTEPTLYVTTYDTYGGTSEFSLSSSTVLYLVQSIEP</sequence>
<organism evidence="2 3">
    <name type="scientific">Natrarchaeobius chitinivorans</name>
    <dbReference type="NCBI Taxonomy" id="1679083"/>
    <lineage>
        <taxon>Archaea</taxon>
        <taxon>Methanobacteriati</taxon>
        <taxon>Methanobacteriota</taxon>
        <taxon>Stenosarchaea group</taxon>
        <taxon>Halobacteria</taxon>
        <taxon>Halobacteriales</taxon>
        <taxon>Natrialbaceae</taxon>
        <taxon>Natrarchaeobius</taxon>
    </lineage>
</organism>
<feature type="compositionally biased region" description="Basic and acidic residues" evidence="1">
    <location>
        <begin position="9"/>
        <end position="22"/>
    </location>
</feature>
<evidence type="ECO:0000313" key="2">
    <source>
        <dbReference type="EMBL" id="RQH03342.1"/>
    </source>
</evidence>
<keyword evidence="3" id="KW-1185">Reference proteome</keyword>
<dbReference type="EMBL" id="REFZ01000001">
    <property type="protein sequence ID" value="RQH03342.1"/>
    <property type="molecule type" value="Genomic_DNA"/>
</dbReference>
<feature type="region of interest" description="Disordered" evidence="1">
    <location>
        <begin position="1"/>
        <end position="22"/>
    </location>
</feature>
<proteinExistence type="predicted"/>
<name>A0A3N6N361_NATCH</name>
<reference evidence="2 3" key="1">
    <citation type="submission" date="2018-10" db="EMBL/GenBank/DDBJ databases">
        <title>Natrarchaeobius chitinivorans gen. nov., sp. nov., and Natrarchaeobius haloalkaliphilus sp. nov., alkaliphilic, chitin-utilizing haloarchaea from hypersaline alkaline lakes.</title>
        <authorList>
            <person name="Sorokin D.Y."/>
            <person name="Elcheninov A.G."/>
            <person name="Kostrikina N.A."/>
            <person name="Bale N.J."/>
            <person name="Sinninghe Damste J.S."/>
            <person name="Khijniak T.V."/>
            <person name="Kublanov I.V."/>
            <person name="Toshchakov S.V."/>
        </authorList>
    </citation>
    <scope>NUCLEOTIDE SEQUENCE [LARGE SCALE GENOMIC DNA]</scope>
    <source>
        <strain evidence="2 3">AArcht7</strain>
    </source>
</reference>
<comment type="caution">
    <text evidence="2">The sequence shown here is derived from an EMBL/GenBank/DDBJ whole genome shotgun (WGS) entry which is preliminary data.</text>
</comment>
<dbReference type="AlphaFoldDB" id="A0A3N6N361"/>
<evidence type="ECO:0000256" key="1">
    <source>
        <dbReference type="SAM" id="MobiDB-lite"/>
    </source>
</evidence>